<dbReference type="KEGG" id="adin:H7849_00180"/>
<dbReference type="AlphaFoldDB" id="A0A7G8BIW8"/>
<evidence type="ECO:0000256" key="8">
    <source>
        <dbReference type="ARBA" id="ARBA00022801"/>
    </source>
</evidence>
<keyword evidence="4" id="KW-0997">Cell inner membrane</keyword>
<keyword evidence="12 14" id="KW-0472">Membrane</keyword>
<dbReference type="GO" id="GO:0008360">
    <property type="term" value="P:regulation of cell shape"/>
    <property type="evidence" value="ECO:0007669"/>
    <property type="project" value="UniProtKB-KW"/>
</dbReference>
<dbReference type="PANTHER" id="PTHR30627:SF2">
    <property type="entry name" value="PEPTIDOGLYCAN D,D-TRANSPEPTIDASE MRDA"/>
    <property type="match status" value="1"/>
</dbReference>
<dbReference type="Pfam" id="PF00905">
    <property type="entry name" value="Transpeptidase"/>
    <property type="match status" value="1"/>
</dbReference>
<evidence type="ECO:0000256" key="1">
    <source>
        <dbReference type="ARBA" id="ARBA00004167"/>
    </source>
</evidence>
<evidence type="ECO:0000259" key="15">
    <source>
        <dbReference type="Pfam" id="PF00905"/>
    </source>
</evidence>
<evidence type="ECO:0000313" key="17">
    <source>
        <dbReference type="EMBL" id="QNI32488.1"/>
    </source>
</evidence>
<reference evidence="17 18" key="1">
    <citation type="submission" date="2020-08" db="EMBL/GenBank/DDBJ databases">
        <title>Edaphobacter telluris sp. nov. and Acidobacterium dinghuensis sp. nov., two acidobacteria isolated from forest soil.</title>
        <authorList>
            <person name="Fu J."/>
            <person name="Qiu L."/>
        </authorList>
    </citation>
    <scope>NUCLEOTIDE SEQUENCE [LARGE SCALE GENOMIC DNA]</scope>
    <source>
        <strain evidence="17">4Y35</strain>
    </source>
</reference>
<keyword evidence="6" id="KW-0645">Protease</keyword>
<dbReference type="EMBL" id="CP060394">
    <property type="protein sequence ID" value="QNI32488.1"/>
    <property type="molecule type" value="Genomic_DNA"/>
</dbReference>
<keyword evidence="10" id="KW-0573">Peptidoglycan synthesis</keyword>
<keyword evidence="5 17" id="KW-0121">Carboxypeptidase</keyword>
<evidence type="ECO:0000256" key="13">
    <source>
        <dbReference type="ARBA" id="ARBA00023316"/>
    </source>
</evidence>
<dbReference type="Proteomes" id="UP000515312">
    <property type="component" value="Chromosome"/>
</dbReference>
<dbReference type="NCBIfam" id="TIGR03423">
    <property type="entry name" value="pbp2_mrdA"/>
    <property type="match status" value="1"/>
</dbReference>
<dbReference type="InterPro" id="IPR017790">
    <property type="entry name" value="Penicillin-binding_protein_2"/>
</dbReference>
<evidence type="ECO:0000259" key="16">
    <source>
        <dbReference type="Pfam" id="PF03717"/>
    </source>
</evidence>
<dbReference type="SUPFAM" id="SSF56519">
    <property type="entry name" value="Penicillin binding protein dimerisation domain"/>
    <property type="match status" value="1"/>
</dbReference>
<evidence type="ECO:0000313" key="18">
    <source>
        <dbReference type="Proteomes" id="UP000515312"/>
    </source>
</evidence>
<evidence type="ECO:0000256" key="3">
    <source>
        <dbReference type="ARBA" id="ARBA00022475"/>
    </source>
</evidence>
<dbReference type="GO" id="GO:0006508">
    <property type="term" value="P:proteolysis"/>
    <property type="evidence" value="ECO:0007669"/>
    <property type="project" value="UniProtKB-KW"/>
</dbReference>
<evidence type="ECO:0000256" key="7">
    <source>
        <dbReference type="ARBA" id="ARBA00022692"/>
    </source>
</evidence>
<dbReference type="Pfam" id="PF03717">
    <property type="entry name" value="PBP_dimer"/>
    <property type="match status" value="1"/>
</dbReference>
<keyword evidence="9" id="KW-0133">Cell shape</keyword>
<evidence type="ECO:0000256" key="12">
    <source>
        <dbReference type="ARBA" id="ARBA00023136"/>
    </source>
</evidence>
<proteinExistence type="predicted"/>
<feature type="domain" description="Penicillin-binding protein dimerisation" evidence="16">
    <location>
        <begin position="56"/>
        <end position="226"/>
    </location>
</feature>
<feature type="transmembrane region" description="Helical" evidence="14">
    <location>
        <begin position="12"/>
        <end position="32"/>
    </location>
</feature>
<name>A0A7G8BIW8_9BACT</name>
<dbReference type="Gene3D" id="3.30.1390.30">
    <property type="entry name" value="Penicillin-binding protein 2a, domain 3"/>
    <property type="match status" value="1"/>
</dbReference>
<keyword evidence="11 14" id="KW-1133">Transmembrane helix</keyword>
<evidence type="ECO:0000256" key="4">
    <source>
        <dbReference type="ARBA" id="ARBA00022519"/>
    </source>
</evidence>
<dbReference type="SUPFAM" id="SSF56601">
    <property type="entry name" value="beta-lactamase/transpeptidase-like"/>
    <property type="match status" value="1"/>
</dbReference>
<keyword evidence="18" id="KW-1185">Reference proteome</keyword>
<evidence type="ECO:0000256" key="6">
    <source>
        <dbReference type="ARBA" id="ARBA00022670"/>
    </source>
</evidence>
<dbReference type="GO" id="GO:0009002">
    <property type="term" value="F:serine-type D-Ala-D-Ala carboxypeptidase activity"/>
    <property type="evidence" value="ECO:0007669"/>
    <property type="project" value="UniProtKB-EC"/>
</dbReference>
<protein>
    <submittedName>
        <fullName evidence="17">Penicillin-binding protein 2</fullName>
        <ecNumber evidence="17">3.4.16.4</ecNumber>
    </submittedName>
</protein>
<keyword evidence="13" id="KW-0961">Cell wall biogenesis/degradation</keyword>
<evidence type="ECO:0000256" key="9">
    <source>
        <dbReference type="ARBA" id="ARBA00022960"/>
    </source>
</evidence>
<accession>A0A7G8BIW8</accession>
<organism evidence="17 18">
    <name type="scientific">Alloacidobacterium dinghuense</name>
    <dbReference type="NCBI Taxonomy" id="2763107"/>
    <lineage>
        <taxon>Bacteria</taxon>
        <taxon>Pseudomonadati</taxon>
        <taxon>Acidobacteriota</taxon>
        <taxon>Terriglobia</taxon>
        <taxon>Terriglobales</taxon>
        <taxon>Acidobacteriaceae</taxon>
        <taxon>Alloacidobacterium</taxon>
    </lineage>
</organism>
<dbReference type="GO" id="GO:0009252">
    <property type="term" value="P:peptidoglycan biosynthetic process"/>
    <property type="evidence" value="ECO:0007669"/>
    <property type="project" value="UniProtKB-KW"/>
</dbReference>
<dbReference type="EC" id="3.4.16.4" evidence="17"/>
<gene>
    <name evidence="17" type="primary">mrdA</name>
    <name evidence="17" type="ORF">H7849_00180</name>
</gene>
<evidence type="ECO:0000256" key="11">
    <source>
        <dbReference type="ARBA" id="ARBA00022989"/>
    </source>
</evidence>
<evidence type="ECO:0000256" key="14">
    <source>
        <dbReference type="SAM" id="Phobius"/>
    </source>
</evidence>
<dbReference type="RefSeq" id="WP_186743442.1">
    <property type="nucleotide sequence ID" value="NZ_CP060394.1"/>
</dbReference>
<dbReference type="GO" id="GO:0071972">
    <property type="term" value="F:peptidoglycan L,D-transpeptidase activity"/>
    <property type="evidence" value="ECO:0007669"/>
    <property type="project" value="TreeGrafter"/>
</dbReference>
<dbReference type="InterPro" id="IPR036138">
    <property type="entry name" value="PBP_dimer_sf"/>
</dbReference>
<keyword evidence="3" id="KW-1003">Cell membrane</keyword>
<keyword evidence="7 14" id="KW-0812">Transmembrane</keyword>
<dbReference type="GO" id="GO:0008658">
    <property type="term" value="F:penicillin binding"/>
    <property type="evidence" value="ECO:0007669"/>
    <property type="project" value="InterPro"/>
</dbReference>
<evidence type="ECO:0000256" key="2">
    <source>
        <dbReference type="ARBA" id="ARBA00004236"/>
    </source>
</evidence>
<dbReference type="Gene3D" id="3.40.710.10">
    <property type="entry name" value="DD-peptidase/beta-lactamase superfamily"/>
    <property type="match status" value="1"/>
</dbReference>
<dbReference type="InterPro" id="IPR050515">
    <property type="entry name" value="Beta-lactam/transpept"/>
</dbReference>
<dbReference type="InterPro" id="IPR005311">
    <property type="entry name" value="PBP_dimer"/>
</dbReference>
<dbReference type="InterPro" id="IPR012338">
    <property type="entry name" value="Beta-lactam/transpept-like"/>
</dbReference>
<comment type="subcellular location">
    <subcellularLocation>
        <location evidence="2">Cell membrane</location>
    </subcellularLocation>
    <subcellularLocation>
        <location evidence="1">Membrane</location>
        <topology evidence="1">Single-pass membrane protein</topology>
    </subcellularLocation>
</comment>
<dbReference type="InterPro" id="IPR001460">
    <property type="entry name" value="PCN-bd_Tpept"/>
</dbReference>
<keyword evidence="8 17" id="KW-0378">Hydrolase</keyword>
<dbReference type="Gene3D" id="3.90.1310.10">
    <property type="entry name" value="Penicillin-binding protein 2a (Domain 2)"/>
    <property type="match status" value="1"/>
</dbReference>
<dbReference type="GO" id="GO:0005886">
    <property type="term" value="C:plasma membrane"/>
    <property type="evidence" value="ECO:0007669"/>
    <property type="project" value="UniProtKB-SubCell"/>
</dbReference>
<evidence type="ECO:0000256" key="10">
    <source>
        <dbReference type="ARBA" id="ARBA00022984"/>
    </source>
</evidence>
<feature type="domain" description="Penicillin-binding protein transpeptidase" evidence="15">
    <location>
        <begin position="259"/>
        <end position="592"/>
    </location>
</feature>
<dbReference type="GO" id="GO:0071555">
    <property type="term" value="P:cell wall organization"/>
    <property type="evidence" value="ECO:0007669"/>
    <property type="project" value="UniProtKB-KW"/>
</dbReference>
<dbReference type="PANTHER" id="PTHR30627">
    <property type="entry name" value="PEPTIDOGLYCAN D,D-TRANSPEPTIDASE"/>
    <property type="match status" value="1"/>
</dbReference>
<evidence type="ECO:0000256" key="5">
    <source>
        <dbReference type="ARBA" id="ARBA00022645"/>
    </source>
</evidence>
<sequence length="663" mass="72822">MHNREEKLPGIKLTVIQYVIVGILLILIFGLWRLQVVGAENYHALAEANRIRKVPILAPRGKLFDREGRLVVDNYPSVSCFLVREQGHDYMADLPIIARGLNMTVDQIDAILKKYRTAPKYQPLPLKQDITPDEEEFIEAHRDEFPELETVEEQRRLYPKDGFAAHLIGYVGEVSEDMLNNPQYAYYEPGDVVGKSGVEQSYDSLLRGQDGSQDVIVDSHGREVGKLGTEHAVPGKSLKLTIDIDVQRAAENALGDRNGAIIAMDPHTGEVLAMVSRPTFDPNDFAVRIGREEWNKLITDPEHPLLNKAIQAQLAPGSTFKIIMSFAGLEEGVAQDMKVHCSGGVSLFGTYQKCWVHSGHGEVDIHKAIYQSCDVFFYTLAARLGIEKIAKWAHAVGIGEKTGIDLPNEVSGVMPSAEWKMKYFHQRWYPGEVTSVGIGQGAVTATPVQMARALSGIASGGVMKRPHVVFPDELPEDYRKAMYDSFPGSGDKAIQIDPDSWETITDAMALVLSPAGTDPSAHLEGIDFAGKTGSAQTMSNALAARLGHAHSVKDNAWFVGFTPRRNPDIVVCILFEAGEHGKLAGRLAARVIEAYVNKQRRLENNLIAKAPQKVDVGALWDNPTAPKIFGGKQVVKPQGDQAEMWGGHFYLTVPPVVASAKAP</sequence>